<dbReference type="GO" id="GO:1904680">
    <property type="term" value="F:peptide transmembrane transporter activity"/>
    <property type="evidence" value="ECO:0007669"/>
    <property type="project" value="TreeGrafter"/>
</dbReference>
<dbReference type="Gene3D" id="3.40.190.10">
    <property type="entry name" value="Periplasmic binding protein-like II"/>
    <property type="match status" value="1"/>
</dbReference>
<dbReference type="InterPro" id="IPR000914">
    <property type="entry name" value="SBP_5_dom"/>
</dbReference>
<dbReference type="SUPFAM" id="SSF53850">
    <property type="entry name" value="Periplasmic binding protein-like II"/>
    <property type="match status" value="1"/>
</dbReference>
<dbReference type="Gene3D" id="3.10.105.10">
    <property type="entry name" value="Dipeptide-binding Protein, Domain 3"/>
    <property type="match status" value="1"/>
</dbReference>
<reference evidence="4" key="1">
    <citation type="submission" date="2016-08" db="EMBL/GenBank/DDBJ databases">
        <authorList>
            <person name="Varghese N."/>
            <person name="Submissions Spin"/>
        </authorList>
    </citation>
    <scope>NUCLEOTIDE SEQUENCE [LARGE SCALE GENOMIC DNA]</scope>
    <source>
        <strain evidence="4">R-52791</strain>
    </source>
</reference>
<sequence>MSRHAQRSNAPVKSLVFVVVAFILIASAGFTLIRWNRNSDNMTIALHSGSEVTVGLDSTAPKSLDIRTTPGKELDQTLLGNVYETLIGRDENNRLVPSIAKSWKVSKDGLDYTFTLNNDMRFANGNALDSTDVVYSLQQIIQNNFVGAQDLSDLKTVKNPDTSTVQITLNNPNPRLLRALSSRAGIVYDANSNTNYAKQTCGSGPFTVRSFDPGSSIVLARNSMYWKDQAASSQITIRHYSDADALHAALNSREIQLAVLRPSDSPQPFKESKNVTVAKGLTTSKVVLALNNNADSIFSDSHARKAVRYIIDNKKIAQNQPNAASALSGPISPLEPGYDDLSELFPHNLTEGQNDISYFSPSYIGTITLLVPNEYASLGQQVADQLKNTRLNPVVQVVDDQMFAQRIAAGDYKMAITSMGGFNDTGAFANGAFGYQNGQAQQDYRKALASTNDVDYQTNLRAYSKTVSADAASAWLYTESSMVATKDNVTGYPENMTDELLPLHNIRLK</sequence>
<dbReference type="InterPro" id="IPR030678">
    <property type="entry name" value="Peptide/Ni-bd"/>
</dbReference>
<dbReference type="Gene3D" id="3.90.76.10">
    <property type="entry name" value="Dipeptide-binding Protein, Domain 1"/>
    <property type="match status" value="1"/>
</dbReference>
<gene>
    <name evidence="3" type="ORF">GA0061077_0988</name>
</gene>
<dbReference type="STRING" id="1505727.GA0061077_0988"/>
<dbReference type="GO" id="GO:0015833">
    <property type="term" value="P:peptide transport"/>
    <property type="evidence" value="ECO:0007669"/>
    <property type="project" value="TreeGrafter"/>
</dbReference>
<accession>A0A1C4H5K3</accession>
<dbReference type="PANTHER" id="PTHR30290">
    <property type="entry name" value="PERIPLASMIC BINDING COMPONENT OF ABC TRANSPORTER"/>
    <property type="match status" value="1"/>
</dbReference>
<feature type="transmembrane region" description="Helical" evidence="1">
    <location>
        <begin position="12"/>
        <end position="33"/>
    </location>
</feature>
<dbReference type="PIRSF" id="PIRSF002741">
    <property type="entry name" value="MppA"/>
    <property type="match status" value="1"/>
</dbReference>
<organism evidence="3 4">
    <name type="scientific">Bifidobacterium commune</name>
    <dbReference type="NCBI Taxonomy" id="1505727"/>
    <lineage>
        <taxon>Bacteria</taxon>
        <taxon>Bacillati</taxon>
        <taxon>Actinomycetota</taxon>
        <taxon>Actinomycetes</taxon>
        <taxon>Bifidobacteriales</taxon>
        <taxon>Bifidobacteriaceae</taxon>
        <taxon>Bifidobacterium</taxon>
    </lineage>
</organism>
<evidence type="ECO:0000313" key="3">
    <source>
        <dbReference type="EMBL" id="SCC80073.1"/>
    </source>
</evidence>
<evidence type="ECO:0000313" key="4">
    <source>
        <dbReference type="Proteomes" id="UP000242610"/>
    </source>
</evidence>
<dbReference type="Proteomes" id="UP000242610">
    <property type="component" value="Unassembled WGS sequence"/>
</dbReference>
<name>A0A1C4H5K3_9BIFI</name>
<evidence type="ECO:0000259" key="2">
    <source>
        <dbReference type="Pfam" id="PF00496"/>
    </source>
</evidence>
<dbReference type="InterPro" id="IPR039424">
    <property type="entry name" value="SBP_5"/>
</dbReference>
<dbReference type="GO" id="GO:0042597">
    <property type="term" value="C:periplasmic space"/>
    <property type="evidence" value="ECO:0007669"/>
    <property type="project" value="UniProtKB-ARBA"/>
</dbReference>
<dbReference type="AlphaFoldDB" id="A0A1C4H5K3"/>
<keyword evidence="4" id="KW-1185">Reference proteome</keyword>
<dbReference type="GO" id="GO:0043190">
    <property type="term" value="C:ATP-binding cassette (ABC) transporter complex"/>
    <property type="evidence" value="ECO:0007669"/>
    <property type="project" value="InterPro"/>
</dbReference>
<evidence type="ECO:0000256" key="1">
    <source>
        <dbReference type="SAM" id="Phobius"/>
    </source>
</evidence>
<protein>
    <submittedName>
        <fullName evidence="3">ABC-type transport system, substrate-binding protein</fullName>
    </submittedName>
</protein>
<keyword evidence="1" id="KW-1133">Transmembrane helix</keyword>
<proteinExistence type="predicted"/>
<keyword evidence="1" id="KW-0472">Membrane</keyword>
<keyword evidence="1" id="KW-0812">Transmembrane</keyword>
<dbReference type="Pfam" id="PF00496">
    <property type="entry name" value="SBP_bac_5"/>
    <property type="match status" value="1"/>
</dbReference>
<feature type="domain" description="Solute-binding protein family 5" evidence="2">
    <location>
        <begin position="95"/>
        <end position="433"/>
    </location>
</feature>
<dbReference type="EMBL" id="FMBL01000002">
    <property type="protein sequence ID" value="SCC80073.1"/>
    <property type="molecule type" value="Genomic_DNA"/>
</dbReference>